<feature type="region of interest" description="Disordered" evidence="1">
    <location>
        <begin position="1"/>
        <end position="45"/>
    </location>
</feature>
<sequence length="105" mass="11624">MLTSDTSPSLERESWNTSSISLSKTQGLDSTDQLTRNVRTARHSSPTKCLRLCRIIIPLLSMVVLALLEVLEPEEDGAMEPCTRPKTKRNDLNDCSPGSLTHLNT</sequence>
<protein>
    <submittedName>
        <fullName evidence="2">Uncharacterized protein</fullName>
    </submittedName>
</protein>
<gene>
    <name evidence="2" type="ORF">M378DRAFT_399536</name>
</gene>
<evidence type="ECO:0000313" key="2">
    <source>
        <dbReference type="EMBL" id="KIL57211.1"/>
    </source>
</evidence>
<dbReference type="Proteomes" id="UP000054549">
    <property type="component" value="Unassembled WGS sequence"/>
</dbReference>
<accession>A0A0C2WKJ2</accession>
<dbReference type="EMBL" id="KN818378">
    <property type="protein sequence ID" value="KIL57211.1"/>
    <property type="molecule type" value="Genomic_DNA"/>
</dbReference>
<keyword evidence="3" id="KW-1185">Reference proteome</keyword>
<evidence type="ECO:0000256" key="1">
    <source>
        <dbReference type="SAM" id="MobiDB-lite"/>
    </source>
</evidence>
<dbReference type="AlphaFoldDB" id="A0A0C2WKJ2"/>
<name>A0A0C2WKJ2_AMAMK</name>
<feature type="region of interest" description="Disordered" evidence="1">
    <location>
        <begin position="74"/>
        <end position="105"/>
    </location>
</feature>
<proteinExistence type="predicted"/>
<evidence type="ECO:0000313" key="3">
    <source>
        <dbReference type="Proteomes" id="UP000054549"/>
    </source>
</evidence>
<reference evidence="2 3" key="1">
    <citation type="submission" date="2014-04" db="EMBL/GenBank/DDBJ databases">
        <title>Evolutionary Origins and Diversification of the Mycorrhizal Mutualists.</title>
        <authorList>
            <consortium name="DOE Joint Genome Institute"/>
            <consortium name="Mycorrhizal Genomics Consortium"/>
            <person name="Kohler A."/>
            <person name="Kuo A."/>
            <person name="Nagy L.G."/>
            <person name="Floudas D."/>
            <person name="Copeland A."/>
            <person name="Barry K.W."/>
            <person name="Cichocki N."/>
            <person name="Veneault-Fourrey C."/>
            <person name="LaButti K."/>
            <person name="Lindquist E.A."/>
            <person name="Lipzen A."/>
            <person name="Lundell T."/>
            <person name="Morin E."/>
            <person name="Murat C."/>
            <person name="Riley R."/>
            <person name="Ohm R."/>
            <person name="Sun H."/>
            <person name="Tunlid A."/>
            <person name="Henrissat B."/>
            <person name="Grigoriev I.V."/>
            <person name="Hibbett D.S."/>
            <person name="Martin F."/>
        </authorList>
    </citation>
    <scope>NUCLEOTIDE SEQUENCE [LARGE SCALE GENOMIC DNA]</scope>
    <source>
        <strain evidence="2 3">Koide BX008</strain>
    </source>
</reference>
<feature type="compositionally biased region" description="Polar residues" evidence="1">
    <location>
        <begin position="96"/>
        <end position="105"/>
    </location>
</feature>
<dbReference type="HOGENOM" id="CLU_2235894_0_0_1"/>
<organism evidence="2 3">
    <name type="scientific">Amanita muscaria (strain Koide BX008)</name>
    <dbReference type="NCBI Taxonomy" id="946122"/>
    <lineage>
        <taxon>Eukaryota</taxon>
        <taxon>Fungi</taxon>
        <taxon>Dikarya</taxon>
        <taxon>Basidiomycota</taxon>
        <taxon>Agaricomycotina</taxon>
        <taxon>Agaricomycetes</taxon>
        <taxon>Agaricomycetidae</taxon>
        <taxon>Agaricales</taxon>
        <taxon>Pluteineae</taxon>
        <taxon>Amanitaceae</taxon>
        <taxon>Amanita</taxon>
    </lineage>
</organism>
<dbReference type="InParanoid" id="A0A0C2WKJ2"/>